<dbReference type="FunCoup" id="A0A0C3EJ25">
    <property type="interactions" value="617"/>
</dbReference>
<dbReference type="EMBL" id="KN833119">
    <property type="protein sequence ID" value="KIM72595.1"/>
    <property type="molecule type" value="Genomic_DNA"/>
</dbReference>
<feature type="domain" description="Importin subunit beta-1/Transportin-1-like TPR repeats" evidence="8">
    <location>
        <begin position="486"/>
        <end position="631"/>
    </location>
</feature>
<keyword evidence="5" id="KW-0677">Repeat</keyword>
<dbReference type="InterPro" id="IPR041653">
    <property type="entry name" value="Importin_rep_4"/>
</dbReference>
<keyword evidence="11" id="KW-1185">Reference proteome</keyword>
<gene>
    <name evidence="10" type="ORF">PILCRDRAFT_15976</name>
</gene>
<evidence type="ECO:0000256" key="5">
    <source>
        <dbReference type="ARBA" id="ARBA00022737"/>
    </source>
</evidence>
<dbReference type="GO" id="GO:0006606">
    <property type="term" value="P:protein import into nucleus"/>
    <property type="evidence" value="ECO:0007669"/>
    <property type="project" value="InterPro"/>
</dbReference>
<evidence type="ECO:0000259" key="9">
    <source>
        <dbReference type="Pfam" id="PF25780"/>
    </source>
</evidence>
<dbReference type="InterPro" id="IPR057672">
    <property type="entry name" value="TPR_IPO4/5"/>
</dbReference>
<protein>
    <recommendedName>
        <fullName evidence="12">TOG domain-containing protein</fullName>
    </recommendedName>
</protein>
<keyword evidence="3" id="KW-0813">Transport</keyword>
<dbReference type="InterPro" id="IPR011989">
    <property type="entry name" value="ARM-like"/>
</dbReference>
<reference evidence="11" key="2">
    <citation type="submission" date="2015-01" db="EMBL/GenBank/DDBJ databases">
        <title>Evolutionary Origins and Diversification of the Mycorrhizal Mutualists.</title>
        <authorList>
            <consortium name="DOE Joint Genome Institute"/>
            <consortium name="Mycorrhizal Genomics Consortium"/>
            <person name="Kohler A."/>
            <person name="Kuo A."/>
            <person name="Nagy L.G."/>
            <person name="Floudas D."/>
            <person name="Copeland A."/>
            <person name="Barry K.W."/>
            <person name="Cichocki N."/>
            <person name="Veneault-Fourrey C."/>
            <person name="LaButti K."/>
            <person name="Lindquist E.A."/>
            <person name="Lipzen A."/>
            <person name="Lundell T."/>
            <person name="Morin E."/>
            <person name="Murat C."/>
            <person name="Riley R."/>
            <person name="Ohm R."/>
            <person name="Sun H."/>
            <person name="Tunlid A."/>
            <person name="Henrissat B."/>
            <person name="Grigoriev I.V."/>
            <person name="Hibbett D.S."/>
            <person name="Martin F."/>
        </authorList>
    </citation>
    <scope>NUCLEOTIDE SEQUENCE [LARGE SCALE GENOMIC DNA]</scope>
    <source>
        <strain evidence="11">F 1598</strain>
    </source>
</reference>
<dbReference type="Pfam" id="PF25780">
    <property type="entry name" value="TPR_IPO5"/>
    <property type="match status" value="1"/>
</dbReference>
<dbReference type="STRING" id="765440.A0A0C3EJ25"/>
<dbReference type="PANTHER" id="PTHR10527">
    <property type="entry name" value="IMPORTIN BETA"/>
    <property type="match status" value="1"/>
</dbReference>
<feature type="domain" description="IPO4/5-like TPR repeats" evidence="9">
    <location>
        <begin position="134"/>
        <end position="256"/>
    </location>
</feature>
<dbReference type="GO" id="GO:0005634">
    <property type="term" value="C:nucleus"/>
    <property type="evidence" value="ECO:0007669"/>
    <property type="project" value="UniProtKB-SubCell"/>
</dbReference>
<evidence type="ECO:0008006" key="12">
    <source>
        <dbReference type="Google" id="ProtNLM"/>
    </source>
</evidence>
<keyword evidence="7" id="KW-0539">Nucleus</keyword>
<evidence type="ECO:0000256" key="4">
    <source>
        <dbReference type="ARBA" id="ARBA00022490"/>
    </source>
</evidence>
<dbReference type="OrthoDB" id="543373at2759"/>
<dbReference type="Pfam" id="PF18808">
    <property type="entry name" value="Importin_rep_4"/>
    <property type="match status" value="1"/>
</dbReference>
<evidence type="ECO:0000256" key="1">
    <source>
        <dbReference type="ARBA" id="ARBA00004123"/>
    </source>
</evidence>
<sequence>MGLEAATCIHFRDISHRVILLSDPVVPPDVIVDLAQILGNLMLSDNAIRSGAEKAINDHLAQTPDVYLLGLAQIAISAETDRFLFRPLLSESQPASILNWQATRPTLSDNLSFNTLSIIQCLLLHSFSHEPYVNVRHASVEAITALANYSIQKDRPWNELQEQAFNMTQNPNAALRESTFRLLAGTRMFGIGGRQTDIVLEVLKGGLEDSECIDVRHSSLCALAALLLSSDEHQLAPSPSLLSSVLDTLPSIPQSQFPQFTSSLNRLVMSNSLREYTDGLDEEKETAMKAALEFMITLSEAGSGIVNEVDGWVASIVRGCLEGMGTLRDDDLDEWLEADAIDNVMDGSYARVCEQTLRRLAAAVREPLLSHAFAYISSMVANYDWRLRHARLAAIAQVVVVTWSLTIKHDDLGKVIEMVTPLFNDSHPRVRYTACREEICFDKIPQQTYGRQLFVLLIPMLDAPELRVQSQAAAALVKLCDGINPGELNPYLDAIVERLLRSLNPTVDNVKEPKRYVQEQNISAFTTVVKETQAMFVKYYSSIMPLLLNTLRNATGAGARKLRAKVMECAGLLAAAVGPDVFRPDASTLAELLMQIQNDSVNPMLNDQLIPTWSKICEAMGTEFEPYLELLAADEVKTTDWGFLLRYARQVTRPSHDGGGRERPSIKVTPCLLLVQMTEQISVLFLTVYLAFGRRWSSSRKGFEVGALVALRFAFYNALFDSGSL</sequence>
<organism evidence="10 11">
    <name type="scientific">Piloderma croceum (strain F 1598)</name>
    <dbReference type="NCBI Taxonomy" id="765440"/>
    <lineage>
        <taxon>Eukaryota</taxon>
        <taxon>Fungi</taxon>
        <taxon>Dikarya</taxon>
        <taxon>Basidiomycota</taxon>
        <taxon>Agaricomycotina</taxon>
        <taxon>Agaricomycetes</taxon>
        <taxon>Agaricomycetidae</taxon>
        <taxon>Atheliales</taxon>
        <taxon>Atheliaceae</taxon>
        <taxon>Piloderma</taxon>
    </lineage>
</organism>
<dbReference type="HOGENOM" id="CLU_003794_0_2_1"/>
<evidence type="ECO:0000256" key="7">
    <source>
        <dbReference type="ARBA" id="ARBA00023242"/>
    </source>
</evidence>
<name>A0A0C3EJ25_PILCF</name>
<evidence type="ECO:0000259" key="8">
    <source>
        <dbReference type="Pfam" id="PF25574"/>
    </source>
</evidence>
<comment type="subcellular location">
    <subcellularLocation>
        <location evidence="2">Cytoplasm</location>
    </subcellularLocation>
    <subcellularLocation>
        <location evidence="1">Nucleus</location>
    </subcellularLocation>
</comment>
<dbReference type="GO" id="GO:0005737">
    <property type="term" value="C:cytoplasm"/>
    <property type="evidence" value="ECO:0007669"/>
    <property type="project" value="UniProtKB-SubCell"/>
</dbReference>
<dbReference type="Proteomes" id="UP000054166">
    <property type="component" value="Unassembled WGS sequence"/>
</dbReference>
<dbReference type="Pfam" id="PF25574">
    <property type="entry name" value="TPR_IMB1"/>
    <property type="match status" value="1"/>
</dbReference>
<keyword evidence="4" id="KW-0963">Cytoplasm</keyword>
<dbReference type="InterPro" id="IPR058584">
    <property type="entry name" value="IMB1_TNPO1-like_TPR"/>
</dbReference>
<dbReference type="AlphaFoldDB" id="A0A0C3EJ25"/>
<evidence type="ECO:0000256" key="3">
    <source>
        <dbReference type="ARBA" id="ARBA00022448"/>
    </source>
</evidence>
<evidence type="ECO:0000256" key="2">
    <source>
        <dbReference type="ARBA" id="ARBA00004496"/>
    </source>
</evidence>
<dbReference type="InParanoid" id="A0A0C3EJ25"/>
<keyword evidence="6" id="KW-0653">Protein transport</keyword>
<evidence type="ECO:0000256" key="6">
    <source>
        <dbReference type="ARBA" id="ARBA00022927"/>
    </source>
</evidence>
<dbReference type="InterPro" id="IPR040122">
    <property type="entry name" value="Importin_beta"/>
</dbReference>
<dbReference type="SUPFAM" id="SSF48371">
    <property type="entry name" value="ARM repeat"/>
    <property type="match status" value="1"/>
</dbReference>
<proteinExistence type="predicted"/>
<dbReference type="Gene3D" id="1.25.10.10">
    <property type="entry name" value="Leucine-rich Repeat Variant"/>
    <property type="match status" value="1"/>
</dbReference>
<evidence type="ECO:0000313" key="11">
    <source>
        <dbReference type="Proteomes" id="UP000054166"/>
    </source>
</evidence>
<reference evidence="10 11" key="1">
    <citation type="submission" date="2014-04" db="EMBL/GenBank/DDBJ databases">
        <authorList>
            <consortium name="DOE Joint Genome Institute"/>
            <person name="Kuo A."/>
            <person name="Tarkka M."/>
            <person name="Buscot F."/>
            <person name="Kohler A."/>
            <person name="Nagy L.G."/>
            <person name="Floudas D."/>
            <person name="Copeland A."/>
            <person name="Barry K.W."/>
            <person name="Cichocki N."/>
            <person name="Veneault-Fourrey C."/>
            <person name="LaButti K."/>
            <person name="Lindquist E.A."/>
            <person name="Lipzen A."/>
            <person name="Lundell T."/>
            <person name="Morin E."/>
            <person name="Murat C."/>
            <person name="Sun H."/>
            <person name="Tunlid A."/>
            <person name="Henrissat B."/>
            <person name="Grigoriev I.V."/>
            <person name="Hibbett D.S."/>
            <person name="Martin F."/>
            <person name="Nordberg H.P."/>
            <person name="Cantor M.N."/>
            <person name="Hua S.X."/>
        </authorList>
    </citation>
    <scope>NUCLEOTIDE SEQUENCE [LARGE SCALE GENOMIC DNA]</scope>
    <source>
        <strain evidence="10 11">F 1598</strain>
    </source>
</reference>
<evidence type="ECO:0000313" key="10">
    <source>
        <dbReference type="EMBL" id="KIM72595.1"/>
    </source>
</evidence>
<accession>A0A0C3EJ25</accession>
<dbReference type="InterPro" id="IPR016024">
    <property type="entry name" value="ARM-type_fold"/>
</dbReference>